<evidence type="ECO:0000313" key="3">
    <source>
        <dbReference type="Proteomes" id="UP000054370"/>
    </source>
</evidence>
<proteinExistence type="predicted"/>
<reference evidence="1" key="1">
    <citation type="journal article" date="2009" name="Nucleic Acids Res.">
        <title>Integrase-directed recovery of functional genes from genomic libraries.</title>
        <authorList>
            <person name="Rowe-Magnus D.A."/>
        </authorList>
    </citation>
    <scope>NUCLEOTIDE SEQUENCE</scope>
    <source>
        <strain evidence="1">ATCC 27562</strain>
    </source>
</reference>
<sequence>MNGYTKWAVLFVAVVVTGCDGRVKTESESVGFFISSESVSGIPISDLVSSLENLPNQVGGCDAVYQKPTNELLIQCSKRGFNYTNGQVEAALSQDVDLKVAEIHGQLIYKWSVDDINCSIAIEEENDIFELWCGRGT</sequence>
<evidence type="ECO:0000313" key="1">
    <source>
        <dbReference type="EMBL" id="ACU42658.1"/>
    </source>
</evidence>
<organism evidence="1">
    <name type="scientific">Vibrio vulnificus</name>
    <dbReference type="NCBI Taxonomy" id="672"/>
    <lineage>
        <taxon>Bacteria</taxon>
        <taxon>Pseudomonadati</taxon>
        <taxon>Pseudomonadota</taxon>
        <taxon>Gammaproteobacteria</taxon>
        <taxon>Vibrionales</taxon>
        <taxon>Vibrionaceae</taxon>
        <taxon>Vibrio</taxon>
    </lineage>
</organism>
<protein>
    <recommendedName>
        <fullName evidence="4">Lipoprotein</fullName>
    </recommendedName>
</protein>
<dbReference type="PROSITE" id="PS51257">
    <property type="entry name" value="PROKAR_LIPOPROTEIN"/>
    <property type="match status" value="1"/>
</dbReference>
<dbReference type="EMBL" id="LOSH02000004">
    <property type="protein sequence ID" value="PNM67488.1"/>
    <property type="molecule type" value="Genomic_DNA"/>
</dbReference>
<evidence type="ECO:0000313" key="2">
    <source>
        <dbReference type="EMBL" id="PNM67488.1"/>
    </source>
</evidence>
<keyword evidence="3" id="KW-1185">Reference proteome</keyword>
<dbReference type="RefSeq" id="WP_017420634.1">
    <property type="nucleotide sequence ID" value="NZ_CP044069.1"/>
</dbReference>
<dbReference type="AlphaFoldDB" id="C8BX00"/>
<name>C8BX00_VIBVL</name>
<dbReference type="Proteomes" id="UP000054370">
    <property type="component" value="Unassembled WGS sequence"/>
</dbReference>
<accession>C8BX00</accession>
<dbReference type="EMBL" id="GQ292873">
    <property type="protein sequence ID" value="ACU42658.1"/>
    <property type="molecule type" value="Genomic_DNA"/>
</dbReference>
<dbReference type="GeneID" id="93896596"/>
<evidence type="ECO:0008006" key="4">
    <source>
        <dbReference type="Google" id="ProtNLM"/>
    </source>
</evidence>
<reference evidence="2 3" key="3">
    <citation type="submission" date="2017-12" db="EMBL/GenBank/DDBJ databases">
        <title>FDA dAtabase for Regulatory Grade micrObial Sequences (FDA-ARGOS): Supporting development and validation of Infectious Disease Dx tests.</title>
        <authorList>
            <person name="Hoffmann M."/>
            <person name="Allard M."/>
            <person name="Evans P."/>
            <person name="Brown E."/>
            <person name="Tallon L.J."/>
            <person name="Sadzewicz L."/>
            <person name="Sengamalay N."/>
            <person name="Ott S."/>
            <person name="Godinez A."/>
            <person name="Nagaraj S."/>
            <person name="Vavikolanu K."/>
            <person name="Aluvathingal J."/>
            <person name="Nadendla S."/>
            <person name="Hobson J."/>
            <person name="Sichtig H."/>
        </authorList>
    </citation>
    <scope>NUCLEOTIDE SEQUENCE [LARGE SCALE GENOMIC DNA]</scope>
    <source>
        <strain evidence="3">ATCC 29307</strain>
        <strain evidence="2">FDAARGOS_118</strain>
    </source>
</reference>
<reference evidence="1" key="2">
    <citation type="submission" date="2009-06" db="EMBL/GenBank/DDBJ databases">
        <authorList>
            <person name="Rowe-Magnus D."/>
        </authorList>
    </citation>
    <scope>NUCLEOTIDE SEQUENCE</scope>
    <source>
        <strain evidence="1">ATCC 27562</strain>
    </source>
</reference>
<gene>
    <name evidence="2" type="ORF">AL548_014680</name>
</gene>